<dbReference type="Gene3D" id="1.20.1250.20">
    <property type="entry name" value="MFS general substrate transporter like domains"/>
    <property type="match status" value="1"/>
</dbReference>
<name>A0ABP9QF24_9PSEU</name>
<dbReference type="Proteomes" id="UP001428817">
    <property type="component" value="Unassembled WGS sequence"/>
</dbReference>
<reference evidence="3" key="1">
    <citation type="journal article" date="2019" name="Int. J. Syst. Evol. Microbiol.">
        <title>The Global Catalogue of Microorganisms (GCM) 10K type strain sequencing project: providing services to taxonomists for standard genome sequencing and annotation.</title>
        <authorList>
            <consortium name="The Broad Institute Genomics Platform"/>
            <consortium name="The Broad Institute Genome Sequencing Center for Infectious Disease"/>
            <person name="Wu L."/>
            <person name="Ma J."/>
        </authorList>
    </citation>
    <scope>NUCLEOTIDE SEQUENCE [LARGE SCALE GENOMIC DNA]</scope>
    <source>
        <strain evidence="3">JCM 18303</strain>
    </source>
</reference>
<feature type="transmembrane region" description="Helical" evidence="1">
    <location>
        <begin position="177"/>
        <end position="197"/>
    </location>
</feature>
<feature type="transmembrane region" description="Helical" evidence="1">
    <location>
        <begin position="289"/>
        <end position="307"/>
    </location>
</feature>
<dbReference type="InterPro" id="IPR011701">
    <property type="entry name" value="MFS"/>
</dbReference>
<comment type="caution">
    <text evidence="2">The sequence shown here is derived from an EMBL/GenBank/DDBJ whole genome shotgun (WGS) entry which is preliminary data.</text>
</comment>
<feature type="transmembrane region" description="Helical" evidence="1">
    <location>
        <begin position="109"/>
        <end position="128"/>
    </location>
</feature>
<keyword evidence="1" id="KW-0472">Membrane</keyword>
<feature type="transmembrane region" description="Helical" evidence="1">
    <location>
        <begin position="372"/>
        <end position="394"/>
    </location>
</feature>
<feature type="transmembrane region" description="Helical" evidence="1">
    <location>
        <begin position="47"/>
        <end position="65"/>
    </location>
</feature>
<evidence type="ECO:0008006" key="4">
    <source>
        <dbReference type="Google" id="ProtNLM"/>
    </source>
</evidence>
<protein>
    <recommendedName>
        <fullName evidence="4">MFS transporter</fullName>
    </recommendedName>
</protein>
<keyword evidence="3" id="KW-1185">Reference proteome</keyword>
<sequence length="428" mass="44533">MAACRALHISTQSQSGARENPCNAREGWRLGTGMLLDSRNGLLRRRLWPLWLGGFLQSVGFWVPVEKLFETEIGFDAADIGFVSAAYAAVVPLLEVPSGVLADRWSRRGVLLLATGALTVSALLGGLATDVPGYLLSALALGGFFAMYSGTTEAAVYDAVREETGSGERFEREMGRIRLAESLGLVSSALAGGWLASALDTRATYFLTIPFGIAAMVVYLRFREPRLHKTGAEVPLSAHLVIGYRSLHRRLLPVVTLAVLTALLVQVLLEFGPLWLVALAVPAVWYGPYWAGLTSTLGLGGLLAGRLRLHRPVAAATTAAAMAGAGAVLALPVGPVPAVAAQTALALLVVVTGIHVNRLLHDAVPSRVRAGVASAVSTVSWLVFVPFAVVIGLVGTGGGVVAAGGLVAGSAALAGGLLIWLAVSRRGG</sequence>
<accession>A0ABP9QF24</accession>
<dbReference type="Pfam" id="PF07690">
    <property type="entry name" value="MFS_1"/>
    <property type="match status" value="1"/>
</dbReference>
<evidence type="ECO:0000313" key="2">
    <source>
        <dbReference type="EMBL" id="GAA5160801.1"/>
    </source>
</evidence>
<gene>
    <name evidence="2" type="ORF">GCM10023321_44080</name>
</gene>
<keyword evidence="1" id="KW-1133">Transmembrane helix</keyword>
<feature type="transmembrane region" description="Helical" evidence="1">
    <location>
        <begin position="251"/>
        <end position="269"/>
    </location>
</feature>
<proteinExistence type="predicted"/>
<dbReference type="PANTHER" id="PTHR23530:SF1">
    <property type="entry name" value="PERMEASE, MAJOR FACILITATOR SUPERFAMILY-RELATED"/>
    <property type="match status" value="1"/>
</dbReference>
<feature type="transmembrane region" description="Helical" evidence="1">
    <location>
        <begin position="203"/>
        <end position="222"/>
    </location>
</feature>
<feature type="transmembrane region" description="Helical" evidence="1">
    <location>
        <begin position="339"/>
        <end position="360"/>
    </location>
</feature>
<evidence type="ECO:0000313" key="3">
    <source>
        <dbReference type="Proteomes" id="UP001428817"/>
    </source>
</evidence>
<dbReference type="EMBL" id="BAABJP010000021">
    <property type="protein sequence ID" value="GAA5160801.1"/>
    <property type="molecule type" value="Genomic_DNA"/>
</dbReference>
<feature type="transmembrane region" description="Helical" evidence="1">
    <location>
        <begin position="400"/>
        <end position="423"/>
    </location>
</feature>
<dbReference type="InterPro" id="IPR053160">
    <property type="entry name" value="MFS_DHA3_Transporter"/>
</dbReference>
<feature type="transmembrane region" description="Helical" evidence="1">
    <location>
        <begin position="77"/>
        <end position="97"/>
    </location>
</feature>
<dbReference type="InterPro" id="IPR036259">
    <property type="entry name" value="MFS_trans_sf"/>
</dbReference>
<organism evidence="2 3">
    <name type="scientific">Pseudonocardia eucalypti</name>
    <dbReference type="NCBI Taxonomy" id="648755"/>
    <lineage>
        <taxon>Bacteria</taxon>
        <taxon>Bacillati</taxon>
        <taxon>Actinomycetota</taxon>
        <taxon>Actinomycetes</taxon>
        <taxon>Pseudonocardiales</taxon>
        <taxon>Pseudonocardiaceae</taxon>
        <taxon>Pseudonocardia</taxon>
    </lineage>
</organism>
<feature type="transmembrane region" description="Helical" evidence="1">
    <location>
        <begin position="134"/>
        <end position="156"/>
    </location>
</feature>
<feature type="transmembrane region" description="Helical" evidence="1">
    <location>
        <begin position="314"/>
        <end position="333"/>
    </location>
</feature>
<evidence type="ECO:0000256" key="1">
    <source>
        <dbReference type="SAM" id="Phobius"/>
    </source>
</evidence>
<dbReference type="PANTHER" id="PTHR23530">
    <property type="entry name" value="TRANSPORT PROTEIN-RELATED"/>
    <property type="match status" value="1"/>
</dbReference>
<keyword evidence="1" id="KW-0812">Transmembrane</keyword>
<dbReference type="SUPFAM" id="SSF103473">
    <property type="entry name" value="MFS general substrate transporter"/>
    <property type="match status" value="1"/>
</dbReference>